<evidence type="ECO:0000313" key="16">
    <source>
        <dbReference type="EMBL" id="OQR83807.1"/>
    </source>
</evidence>
<dbReference type="InterPro" id="IPR023298">
    <property type="entry name" value="ATPase_P-typ_TM_dom_sf"/>
</dbReference>
<keyword evidence="9" id="KW-0460">Magnesium</keyword>
<name>A0A1V9YDP0_ACHHY</name>
<dbReference type="InterPro" id="IPR023299">
    <property type="entry name" value="ATPase_P-typ_cyto_dom_N"/>
</dbReference>
<dbReference type="PRINTS" id="PR00119">
    <property type="entry name" value="CATATPASE"/>
</dbReference>
<keyword evidence="8 14" id="KW-0067">ATP-binding</keyword>
<dbReference type="STRING" id="1202772.A0A1V9YDP0"/>
<evidence type="ECO:0000256" key="13">
    <source>
        <dbReference type="ARBA" id="ARBA00023136"/>
    </source>
</evidence>
<dbReference type="GO" id="GO:0046872">
    <property type="term" value="F:metal ion binding"/>
    <property type="evidence" value="ECO:0007669"/>
    <property type="project" value="UniProtKB-KW"/>
</dbReference>
<evidence type="ECO:0000256" key="3">
    <source>
        <dbReference type="ARBA" id="ARBA00022568"/>
    </source>
</evidence>
<dbReference type="OrthoDB" id="76331at2759"/>
<proteinExistence type="inferred from homology"/>
<dbReference type="Pfam" id="PF00690">
    <property type="entry name" value="Cation_ATPase_N"/>
    <property type="match status" value="1"/>
</dbReference>
<dbReference type="InterPro" id="IPR018303">
    <property type="entry name" value="ATPase_P-typ_P_site"/>
</dbReference>
<dbReference type="NCBIfam" id="TIGR01494">
    <property type="entry name" value="ATPase_P-type"/>
    <property type="match status" value="2"/>
</dbReference>
<dbReference type="SFLD" id="SFLDF00027">
    <property type="entry name" value="p-type_atpase"/>
    <property type="match status" value="1"/>
</dbReference>
<dbReference type="Proteomes" id="UP000243579">
    <property type="component" value="Unassembled WGS sequence"/>
</dbReference>
<feature type="domain" description="Cation-transporting P-type ATPase N-terminal" evidence="15">
    <location>
        <begin position="25"/>
        <end position="100"/>
    </location>
</feature>
<keyword evidence="7 14" id="KW-0106">Calcium</keyword>
<dbReference type="PANTHER" id="PTHR24093">
    <property type="entry name" value="CATION TRANSPORTING ATPASE"/>
    <property type="match status" value="1"/>
</dbReference>
<dbReference type="InterPro" id="IPR006068">
    <property type="entry name" value="ATPase_P-typ_cation-transptr_C"/>
</dbReference>
<dbReference type="FunFam" id="1.20.1110.10:FF:000014">
    <property type="entry name" value="Calcium-transporting ATPase"/>
    <property type="match status" value="1"/>
</dbReference>
<evidence type="ECO:0000256" key="10">
    <source>
        <dbReference type="ARBA" id="ARBA00022967"/>
    </source>
</evidence>
<gene>
    <name evidence="16" type="ORF">ACHHYP_14292</name>
</gene>
<dbReference type="EC" id="7.2.2.10" evidence="14"/>
<evidence type="ECO:0000256" key="6">
    <source>
        <dbReference type="ARBA" id="ARBA00022741"/>
    </source>
</evidence>
<evidence type="ECO:0000256" key="7">
    <source>
        <dbReference type="ARBA" id="ARBA00022837"/>
    </source>
</evidence>
<evidence type="ECO:0000256" key="2">
    <source>
        <dbReference type="ARBA" id="ARBA00022448"/>
    </source>
</evidence>
<feature type="transmembrane region" description="Helical" evidence="14">
    <location>
        <begin position="320"/>
        <end position="343"/>
    </location>
</feature>
<feature type="transmembrane region" description="Helical" evidence="14">
    <location>
        <begin position="826"/>
        <end position="849"/>
    </location>
</feature>
<dbReference type="InterPro" id="IPR023214">
    <property type="entry name" value="HAD_sf"/>
</dbReference>
<dbReference type="Gene3D" id="2.70.150.10">
    <property type="entry name" value="Calcium-transporting ATPase, cytoplasmic transduction domain A"/>
    <property type="match status" value="1"/>
</dbReference>
<evidence type="ECO:0000256" key="1">
    <source>
        <dbReference type="ARBA" id="ARBA00004127"/>
    </source>
</evidence>
<dbReference type="InterPro" id="IPR004014">
    <property type="entry name" value="ATPase_P-typ_cation-transptr_N"/>
</dbReference>
<keyword evidence="11 14" id="KW-1133">Transmembrane helix</keyword>
<keyword evidence="5" id="KW-0479">Metal-binding</keyword>
<dbReference type="GO" id="GO:0005524">
    <property type="term" value="F:ATP binding"/>
    <property type="evidence" value="ECO:0007669"/>
    <property type="project" value="UniProtKB-KW"/>
</dbReference>
<sequence length="1023" mass="110158">MHLLPGDLIRLVETPKEKAKDAVAALGGVDGIAYSLNVSLDTGLYSSDTADLAARQDMYGKNYIEPSKPQTLLQLMWHAFQDLTIIVLTCAGVLSLILGFTVGHKEKVVRNTTTTTTRALSGNAGTAWIEGFSILLAVTIVVLVTALNNYQKDKQFRALNAVKDDESIKVLRDGAPCEVSKFDLVVGDIVRLDVGDILPADGVVIQSHDLKLDESAMTGESFLMLKDKVTAPFLFSGTKVMEGMGSMLVLCVGASSQAGMISSLVMGSTAQAKEAPLVDNSVYVEVASPRGSLHEAKVQAHGGSSKHDTISPLQGKLDKLTLFLGKFGFSVATLVVVALAARYSIDKFAVQKASWSTDDLKELLHFFIVGVSVLVVAIPEGLPLAVTISLAFSVKKMLADNNLVRHLSACETMGSATTICSDKTGTLTTNRMTVMRCRVGAATFAPTTDASPLSPTATELLVHAICLNSTAELIGVDRAHTGNKTECALLTFVLDVLRAPSYADLRKDHGAVCHWLPFSSAKKRMSIVVPTSATTCRVYTKGASEIVLGLCSMLVTVEGAAVPLTDPASHIATIAAFASEGLRTLCIAYRDIDAPFETVVGWPEMQLESDLSCVAIVGIEDPLRPEVPDAIRQCNQAGIVVRMVTGDNIDTATSIARKCGILPPSDPDALVMEGVDFRSTVLDARGNIKQDAFDEIWPRLRVLARSSPQDKYTLVSGMMQSTLHGPQVVAVTGDGTNDAPALKKANVGFAMGICGTAVSKDASDIILMDDNFKSIVNAVKWGRNVYDSVSKFLQFQLTVTVTAITLCVVGAIVLEETPLTAIQLLWVNLIMNTFASLALATGTPTDAMLERKPYPKTKALISKKMTKHIVGQALFQLAVLLTLTFKGEELLEIPSGRKYEIVSTDPSQHYTVIFNTFVFLQLFNEINARCIHDEKSIFTGFLANRVYLGISVIQVLLQVLIVEFGGSVFECAPLTVAQWFVCLGLGALSLPVGFFLRRIHSHHLPKSFGFVRKAPTTALRFHR</sequence>
<feature type="transmembrane region" description="Helical" evidence="14">
    <location>
        <begin position="976"/>
        <end position="996"/>
    </location>
</feature>
<comment type="caution">
    <text evidence="14">Lacks conserved residue(s) required for the propagation of feature annotation.</text>
</comment>
<evidence type="ECO:0000313" key="17">
    <source>
        <dbReference type="Proteomes" id="UP000243579"/>
    </source>
</evidence>
<comment type="similarity">
    <text evidence="14">Belongs to the cation transport ATPase (P-type) (TC 3.A.3) family.</text>
</comment>
<organism evidence="16 17">
    <name type="scientific">Achlya hypogyna</name>
    <name type="common">Oomycete</name>
    <name type="synonym">Protoachlya hypogyna</name>
    <dbReference type="NCBI Taxonomy" id="1202772"/>
    <lineage>
        <taxon>Eukaryota</taxon>
        <taxon>Sar</taxon>
        <taxon>Stramenopiles</taxon>
        <taxon>Oomycota</taxon>
        <taxon>Saprolegniomycetes</taxon>
        <taxon>Saprolegniales</taxon>
        <taxon>Achlyaceae</taxon>
        <taxon>Achlya</taxon>
    </lineage>
</organism>
<dbReference type="InterPro" id="IPR001757">
    <property type="entry name" value="P_typ_ATPase"/>
</dbReference>
<feature type="transmembrane region" description="Helical" evidence="14">
    <location>
        <begin position="83"/>
        <end position="102"/>
    </location>
</feature>
<dbReference type="Gene3D" id="1.20.1110.10">
    <property type="entry name" value="Calcium-transporting ATPase, transmembrane domain"/>
    <property type="match status" value="2"/>
</dbReference>
<comment type="caution">
    <text evidence="16">The sequence shown here is derived from an EMBL/GenBank/DDBJ whole genome shotgun (WGS) entry which is preliminary data.</text>
</comment>
<evidence type="ECO:0000256" key="8">
    <source>
        <dbReference type="ARBA" id="ARBA00022840"/>
    </source>
</evidence>
<comment type="subcellular location">
    <subcellularLocation>
        <location evidence="1">Endomembrane system</location>
        <topology evidence="1">Multi-pass membrane protein</topology>
    </subcellularLocation>
    <subcellularLocation>
        <location evidence="14">Membrane</location>
        <topology evidence="14">Multi-pass membrane protein</topology>
    </subcellularLocation>
</comment>
<dbReference type="PROSITE" id="PS00154">
    <property type="entry name" value="ATPASE_E1_E2"/>
    <property type="match status" value="1"/>
</dbReference>
<dbReference type="SUPFAM" id="SSF81653">
    <property type="entry name" value="Calcium ATPase, transduction domain A"/>
    <property type="match status" value="1"/>
</dbReference>
<evidence type="ECO:0000256" key="5">
    <source>
        <dbReference type="ARBA" id="ARBA00022723"/>
    </source>
</evidence>
<dbReference type="PANTHER" id="PTHR24093:SF369">
    <property type="entry name" value="CALCIUM-TRANSPORTING ATPASE"/>
    <property type="match status" value="1"/>
</dbReference>
<keyword evidence="17" id="KW-1185">Reference proteome</keyword>
<evidence type="ECO:0000256" key="14">
    <source>
        <dbReference type="RuleBase" id="RU361146"/>
    </source>
</evidence>
<dbReference type="Pfam" id="PF13246">
    <property type="entry name" value="Cation_ATPase"/>
    <property type="match status" value="1"/>
</dbReference>
<dbReference type="InterPro" id="IPR006408">
    <property type="entry name" value="P-type_ATPase_IIB"/>
</dbReference>
<dbReference type="EMBL" id="JNBR01002078">
    <property type="protein sequence ID" value="OQR83807.1"/>
    <property type="molecule type" value="Genomic_DNA"/>
</dbReference>
<dbReference type="InterPro" id="IPR008250">
    <property type="entry name" value="ATPase_P-typ_transduc_dom_A_sf"/>
</dbReference>
<dbReference type="SFLD" id="SFLDS00003">
    <property type="entry name" value="Haloacid_Dehalogenase"/>
    <property type="match status" value="1"/>
</dbReference>
<dbReference type="AlphaFoldDB" id="A0A1V9YDP0"/>
<feature type="transmembrane region" description="Helical" evidence="14">
    <location>
        <begin position="792"/>
        <end position="814"/>
    </location>
</feature>
<protein>
    <recommendedName>
        <fullName evidence="14">Calcium-transporting ATPase</fullName>
        <ecNumber evidence="14">7.2.2.10</ecNumber>
    </recommendedName>
</protein>
<dbReference type="GO" id="GO:0005388">
    <property type="term" value="F:P-type calcium transporter activity"/>
    <property type="evidence" value="ECO:0007669"/>
    <property type="project" value="UniProtKB-EC"/>
</dbReference>
<dbReference type="InterPro" id="IPR044492">
    <property type="entry name" value="P_typ_ATPase_HD_dom"/>
</dbReference>
<dbReference type="SUPFAM" id="SSF81660">
    <property type="entry name" value="Metal cation-transporting ATPase, ATP-binding domain N"/>
    <property type="match status" value="1"/>
</dbReference>
<dbReference type="InterPro" id="IPR059000">
    <property type="entry name" value="ATPase_P-type_domA"/>
</dbReference>
<keyword evidence="6 14" id="KW-0547">Nucleotide-binding</keyword>
<dbReference type="SMART" id="SM00831">
    <property type="entry name" value="Cation_ATPase_N"/>
    <property type="match status" value="1"/>
</dbReference>
<evidence type="ECO:0000256" key="11">
    <source>
        <dbReference type="ARBA" id="ARBA00022989"/>
    </source>
</evidence>
<reference evidence="16 17" key="1">
    <citation type="journal article" date="2014" name="Genome Biol. Evol.">
        <title>The secreted proteins of Achlya hypogyna and Thraustotheca clavata identify the ancestral oomycete secretome and reveal gene acquisitions by horizontal gene transfer.</title>
        <authorList>
            <person name="Misner I."/>
            <person name="Blouin N."/>
            <person name="Leonard G."/>
            <person name="Richards T.A."/>
            <person name="Lane C.E."/>
        </authorList>
    </citation>
    <scope>NUCLEOTIDE SEQUENCE [LARGE SCALE GENOMIC DNA]</scope>
    <source>
        <strain evidence="16 17">ATCC 48635</strain>
    </source>
</reference>
<feature type="transmembrane region" description="Helical" evidence="14">
    <location>
        <begin position="363"/>
        <end position="392"/>
    </location>
</feature>
<dbReference type="FunFam" id="2.70.150.10:FF:000029">
    <property type="entry name" value="Calcium-transporting ATPase"/>
    <property type="match status" value="1"/>
</dbReference>
<keyword evidence="3 14" id="KW-0109">Calcium transport</keyword>
<dbReference type="Gene3D" id="3.40.1110.10">
    <property type="entry name" value="Calcium-transporting ATPase, cytoplasmic domain N"/>
    <property type="match status" value="1"/>
</dbReference>
<feature type="transmembrane region" description="Helical" evidence="14">
    <location>
        <begin position="946"/>
        <end position="964"/>
    </location>
</feature>
<comment type="function">
    <text evidence="14">Catalyzes the hydrolysis of ATP coupled with the transport of calcium.</text>
</comment>
<dbReference type="GO" id="GO:0005886">
    <property type="term" value="C:plasma membrane"/>
    <property type="evidence" value="ECO:0007669"/>
    <property type="project" value="TreeGrafter"/>
</dbReference>
<keyword evidence="13 14" id="KW-0472">Membrane</keyword>
<feature type="transmembrane region" description="Helical" evidence="14">
    <location>
        <begin position="127"/>
        <end position="147"/>
    </location>
</feature>
<dbReference type="Pfam" id="PF00689">
    <property type="entry name" value="Cation_ATPase_C"/>
    <property type="match status" value="1"/>
</dbReference>
<keyword evidence="12 14" id="KW-0406">Ion transport</keyword>
<evidence type="ECO:0000256" key="4">
    <source>
        <dbReference type="ARBA" id="ARBA00022692"/>
    </source>
</evidence>
<evidence type="ECO:0000259" key="15">
    <source>
        <dbReference type="SMART" id="SM00831"/>
    </source>
</evidence>
<dbReference type="GO" id="GO:0012505">
    <property type="term" value="C:endomembrane system"/>
    <property type="evidence" value="ECO:0007669"/>
    <property type="project" value="UniProtKB-SubCell"/>
</dbReference>
<dbReference type="GO" id="GO:0016887">
    <property type="term" value="F:ATP hydrolysis activity"/>
    <property type="evidence" value="ECO:0007669"/>
    <property type="project" value="InterPro"/>
</dbReference>
<dbReference type="Pfam" id="PF00122">
    <property type="entry name" value="E1-E2_ATPase"/>
    <property type="match status" value="1"/>
</dbReference>
<keyword evidence="10" id="KW-1278">Translocase</keyword>
<dbReference type="CDD" id="cd02081">
    <property type="entry name" value="P-type_ATPase_Ca_PMCA-like"/>
    <property type="match status" value="1"/>
</dbReference>
<dbReference type="FunFam" id="1.20.1110.10:FF:000002">
    <property type="entry name" value="Calcium-transporting ATPase"/>
    <property type="match status" value="1"/>
</dbReference>
<dbReference type="NCBIfam" id="TIGR01517">
    <property type="entry name" value="ATPase-IIB_Ca"/>
    <property type="match status" value="1"/>
</dbReference>
<dbReference type="SFLD" id="SFLDG00002">
    <property type="entry name" value="C1.7:_P-type_atpase_like"/>
    <property type="match status" value="1"/>
</dbReference>
<evidence type="ECO:0000256" key="12">
    <source>
        <dbReference type="ARBA" id="ARBA00023065"/>
    </source>
</evidence>
<dbReference type="InterPro" id="IPR036412">
    <property type="entry name" value="HAD-like_sf"/>
</dbReference>
<keyword evidence="2 14" id="KW-0813">Transport</keyword>
<evidence type="ECO:0000256" key="9">
    <source>
        <dbReference type="ARBA" id="ARBA00022842"/>
    </source>
</evidence>
<comment type="catalytic activity">
    <reaction evidence="14">
        <text>Ca(2+)(in) + ATP + H2O = Ca(2+)(out) + ADP + phosphate + H(+)</text>
        <dbReference type="Rhea" id="RHEA:18105"/>
        <dbReference type="ChEBI" id="CHEBI:15377"/>
        <dbReference type="ChEBI" id="CHEBI:15378"/>
        <dbReference type="ChEBI" id="CHEBI:29108"/>
        <dbReference type="ChEBI" id="CHEBI:30616"/>
        <dbReference type="ChEBI" id="CHEBI:43474"/>
        <dbReference type="ChEBI" id="CHEBI:456216"/>
        <dbReference type="EC" id="7.2.2.10"/>
    </reaction>
</comment>
<dbReference type="SUPFAM" id="SSF56784">
    <property type="entry name" value="HAD-like"/>
    <property type="match status" value="1"/>
</dbReference>
<keyword evidence="4 14" id="KW-0812">Transmembrane</keyword>
<accession>A0A1V9YDP0</accession>
<dbReference type="SUPFAM" id="SSF81665">
    <property type="entry name" value="Calcium ATPase, transmembrane domain M"/>
    <property type="match status" value="1"/>
</dbReference>
<dbReference type="Gene3D" id="3.40.50.1000">
    <property type="entry name" value="HAD superfamily/HAD-like"/>
    <property type="match status" value="1"/>
</dbReference>